<feature type="region of interest" description="Disordered" evidence="1">
    <location>
        <begin position="161"/>
        <end position="193"/>
    </location>
</feature>
<gene>
    <name evidence="2" type="ORF">Tco_0840108</name>
</gene>
<feature type="compositionally biased region" description="Basic and acidic residues" evidence="1">
    <location>
        <begin position="241"/>
        <end position="254"/>
    </location>
</feature>
<name>A0ABQ5ASK6_9ASTR</name>
<dbReference type="Proteomes" id="UP001151760">
    <property type="component" value="Unassembled WGS sequence"/>
</dbReference>
<accession>A0ABQ5ASK6</accession>
<proteinExistence type="predicted"/>
<feature type="region of interest" description="Disordered" evidence="1">
    <location>
        <begin position="1"/>
        <end position="22"/>
    </location>
</feature>
<evidence type="ECO:0000313" key="2">
    <source>
        <dbReference type="EMBL" id="GJT05646.1"/>
    </source>
</evidence>
<feature type="region of interest" description="Disordered" evidence="1">
    <location>
        <begin position="208"/>
        <end position="254"/>
    </location>
</feature>
<organism evidence="2 3">
    <name type="scientific">Tanacetum coccineum</name>
    <dbReference type="NCBI Taxonomy" id="301880"/>
    <lineage>
        <taxon>Eukaryota</taxon>
        <taxon>Viridiplantae</taxon>
        <taxon>Streptophyta</taxon>
        <taxon>Embryophyta</taxon>
        <taxon>Tracheophyta</taxon>
        <taxon>Spermatophyta</taxon>
        <taxon>Magnoliopsida</taxon>
        <taxon>eudicotyledons</taxon>
        <taxon>Gunneridae</taxon>
        <taxon>Pentapetalae</taxon>
        <taxon>asterids</taxon>
        <taxon>campanulids</taxon>
        <taxon>Asterales</taxon>
        <taxon>Asteraceae</taxon>
        <taxon>Asteroideae</taxon>
        <taxon>Anthemideae</taxon>
        <taxon>Anthemidinae</taxon>
        <taxon>Tanacetum</taxon>
    </lineage>
</organism>
<feature type="compositionally biased region" description="Basic residues" evidence="1">
    <location>
        <begin position="1"/>
        <end position="11"/>
    </location>
</feature>
<evidence type="ECO:0000313" key="3">
    <source>
        <dbReference type="Proteomes" id="UP001151760"/>
    </source>
</evidence>
<reference evidence="2" key="2">
    <citation type="submission" date="2022-01" db="EMBL/GenBank/DDBJ databases">
        <authorList>
            <person name="Yamashiro T."/>
            <person name="Shiraishi A."/>
            <person name="Satake H."/>
            <person name="Nakayama K."/>
        </authorList>
    </citation>
    <scope>NUCLEOTIDE SEQUENCE</scope>
</reference>
<protein>
    <submittedName>
        <fullName evidence="2">Uncharacterized protein</fullName>
    </submittedName>
</protein>
<dbReference type="EMBL" id="BQNB010012604">
    <property type="protein sequence ID" value="GJT05646.1"/>
    <property type="molecule type" value="Genomic_DNA"/>
</dbReference>
<evidence type="ECO:0000256" key="1">
    <source>
        <dbReference type="SAM" id="MobiDB-lite"/>
    </source>
</evidence>
<comment type="caution">
    <text evidence="2">The sequence shown here is derived from an EMBL/GenBank/DDBJ whole genome shotgun (WGS) entry which is preliminary data.</text>
</comment>
<reference evidence="2" key="1">
    <citation type="journal article" date="2022" name="Int. J. Mol. Sci.">
        <title>Draft Genome of Tanacetum Coccineum: Genomic Comparison of Closely Related Tanacetum-Family Plants.</title>
        <authorList>
            <person name="Yamashiro T."/>
            <person name="Shiraishi A."/>
            <person name="Nakayama K."/>
            <person name="Satake H."/>
        </authorList>
    </citation>
    <scope>NUCLEOTIDE SEQUENCE</scope>
</reference>
<sequence length="254" mass="27556">MAKRGGAKAGRRGAVNENEKKGRRWLLMDRKYHNPASRKRFWEPLEKRAQRQTTKPDIGLLAVSRWLEARQLGTVGGSVSDGIMMLYLDLIIEESICRGNIGCGQCAASRELGGTVGGRVGWGWANSEGNDGGVSETKKREIGSQNIFFVSDVNEGKVAERTRGAGTAVESNSEVRENKGQSGGRPVRVGMGMPWEDDQVLGEVGGEEPFALFSHPGGGRWRTTNPQPDPHVRLAEGAVGGKKERVEEGKACAR</sequence>
<keyword evidence="3" id="KW-1185">Reference proteome</keyword>